<name>G0S0H8_CHATD</name>
<protein>
    <submittedName>
        <fullName evidence="2">Uncharacterized protein</fullName>
    </submittedName>
</protein>
<evidence type="ECO:0000313" key="3">
    <source>
        <dbReference type="Proteomes" id="UP000008066"/>
    </source>
</evidence>
<reference evidence="2 3" key="1">
    <citation type="journal article" date="2011" name="Cell">
        <title>Insight into structure and assembly of the nuclear pore complex by utilizing the genome of a eukaryotic thermophile.</title>
        <authorList>
            <person name="Amlacher S."/>
            <person name="Sarges P."/>
            <person name="Flemming D."/>
            <person name="van Noort V."/>
            <person name="Kunze R."/>
            <person name="Devos D.P."/>
            <person name="Arumugam M."/>
            <person name="Bork P."/>
            <person name="Hurt E."/>
        </authorList>
    </citation>
    <scope>NUCLEOTIDE SEQUENCE [LARGE SCALE GENOMIC DNA]</scope>
    <source>
        <strain evidence="3">DSM 1495 / CBS 144.50 / IMI 039719</strain>
    </source>
</reference>
<gene>
    <name evidence="2" type="ORF">CTHT_0010070</name>
</gene>
<dbReference type="AlphaFoldDB" id="G0S0H8"/>
<proteinExistence type="predicted"/>
<dbReference type="RefSeq" id="XP_006691530.1">
    <property type="nucleotide sequence ID" value="XM_006691467.1"/>
</dbReference>
<sequence length="409" mass="44847">MAPVIMERSTFCADFKLLARALKAQRSRQRKRRADRPAACSARMSASTGIVKSSACVGSKVSRLSRSQRLQKDQQEKKKWVAVGDAAGPQHDSVLYPPAFAAAAMMLAFIPLSKPLGLLQSRATATTPEYLLNPYQSLQTGLRGASVESILARDRDCSFRTRLKDVISDSDSETFFEDMSDDEQDLQFDDQGCVEVNRAIGKFAAVSRLQQSHKAQDNQQSEVESDQLLVSKPLNPNLFAPPVNDQASVDYDSNSDISDSSSTSKHIGDVPQMESLTLPFYFPSKRAKYTPIDPTDVPDDMSIISDADMVPTYAPNVKKQHGFGRLPANLKLANKALLKRALVSKARAAKKTMKQFKRTCREAMGCVFDPACTVASPADGPLGEHQVMMSRNATKGTKCASVGSRSERR</sequence>
<feature type="compositionally biased region" description="Low complexity" evidence="1">
    <location>
        <begin position="248"/>
        <end position="264"/>
    </location>
</feature>
<dbReference type="KEGG" id="cthr:CTHT_0010070"/>
<dbReference type="HOGENOM" id="CLU_672687_0_0_1"/>
<feature type="region of interest" description="Disordered" evidence="1">
    <location>
        <begin position="239"/>
        <end position="268"/>
    </location>
</feature>
<dbReference type="EMBL" id="GL988037">
    <property type="protein sequence ID" value="EGS23339.1"/>
    <property type="molecule type" value="Genomic_DNA"/>
</dbReference>
<evidence type="ECO:0000256" key="1">
    <source>
        <dbReference type="SAM" id="MobiDB-lite"/>
    </source>
</evidence>
<dbReference type="Proteomes" id="UP000008066">
    <property type="component" value="Unassembled WGS sequence"/>
</dbReference>
<dbReference type="OMA" id="IMERSTF"/>
<feature type="region of interest" description="Disordered" evidence="1">
    <location>
        <begin position="389"/>
        <end position="409"/>
    </location>
</feature>
<evidence type="ECO:0000313" key="2">
    <source>
        <dbReference type="EMBL" id="EGS23339.1"/>
    </source>
</evidence>
<dbReference type="GeneID" id="18255045"/>
<accession>G0S0H8</accession>
<dbReference type="OrthoDB" id="4577969at2759"/>
<organism evidence="3">
    <name type="scientific">Chaetomium thermophilum (strain DSM 1495 / CBS 144.50 / IMI 039719)</name>
    <name type="common">Thermochaetoides thermophila</name>
    <dbReference type="NCBI Taxonomy" id="759272"/>
    <lineage>
        <taxon>Eukaryota</taxon>
        <taxon>Fungi</taxon>
        <taxon>Dikarya</taxon>
        <taxon>Ascomycota</taxon>
        <taxon>Pezizomycotina</taxon>
        <taxon>Sordariomycetes</taxon>
        <taxon>Sordariomycetidae</taxon>
        <taxon>Sordariales</taxon>
        <taxon>Chaetomiaceae</taxon>
        <taxon>Thermochaetoides</taxon>
    </lineage>
</organism>
<keyword evidence="3" id="KW-1185">Reference proteome</keyword>